<sequence>MYDSDASDGGTEDALCASRAVVAIATVTSAQQDRPVDCGRRSYPIRATSEDAVIFAKECTAEHDLGCGSPSASSAPAHVRLHRTACAAATGIQDGIGNFIFDTGTRLYRNMSPLGRMYRALSSAEDSDAEGDADKNWRKDTNSSTGETAGSIARGSNFLLEAATMSASIISWNYSSKEATTPSPTPAPIPPNTSAKLPLEKIPQVASQFLHPPSIMRRKSSNINLTTRQNSAIFAADFAEYLRRGGGSRHGTLTRRPTIDNLPPAQPLLKFPSRESSAQSADVSLPNFEFLNIPLDDLVPKPQKLASPPHLPPQQRLPPPFPMRSVRRNSSVEGNLCFTTRDTALPDTQPHLPPIRGMVRRSHSVGHSMHKQNQAALRTTAPPLDPWSFPDGKISHIRPVVHKTSTDGYGEGYEVDVALVGKRLAPSATRWRSPLPSACYAGGGVSPTTIWRTSESGAGGERQEGFEVADEDPEGEVILPEPRSAPLRSSIFLPPVVLSSNLSARIGGTARRFLSRGRKRNGCLSDHLNVPLPLPNNEPMKERYSSDTDEKEERYGKMDISLGNMGRYSDKVHKSSSLRSTQKIIMRSLSHDDVDALKAVNEPSCPPLLHMCSHDSFDMDAHEHRHAAWAVLRDVPTAAQHLTGEPFLILGTGADDTSARPHVLSPPLMESLQQFLPYAVSEDNFYLKFSLFRDGASLITLLKRLEATERSILALETSEGEVLGSFTSSVWKRGGREYYGSGEAFLWRMRRSRSDPCESLAEHIRREREIEVFPFTGRNYLIQLCTDEIIAVGGGEQDPSPSGRGIEYGLGLAIDDDLLHGTSQTSITFENPPLSASHRLREEPFEIVNLEAWTLTPCRDVTTAEELEASKLFIKTHFQK</sequence>
<evidence type="ECO:0000256" key="1">
    <source>
        <dbReference type="ARBA" id="ARBA00004173"/>
    </source>
</evidence>
<evidence type="ECO:0000259" key="6">
    <source>
        <dbReference type="PROSITE" id="PS51886"/>
    </source>
</evidence>
<dbReference type="EMBL" id="HBFR01037728">
    <property type="protein sequence ID" value="CAD8900283.1"/>
    <property type="molecule type" value="Transcribed_RNA"/>
</dbReference>
<comment type="similarity">
    <text evidence="2">Belongs to the OXR1 family.</text>
</comment>
<evidence type="ECO:0000256" key="2">
    <source>
        <dbReference type="ARBA" id="ARBA00009540"/>
    </source>
</evidence>
<evidence type="ECO:0000256" key="3">
    <source>
        <dbReference type="ARBA" id="ARBA00023128"/>
    </source>
</evidence>
<dbReference type="SMART" id="SM00584">
    <property type="entry name" value="TLDc"/>
    <property type="match status" value="1"/>
</dbReference>
<feature type="region of interest" description="Disordered" evidence="5">
    <location>
        <begin position="125"/>
        <end position="150"/>
    </location>
</feature>
<feature type="compositionally biased region" description="Low complexity" evidence="5">
    <location>
        <begin position="528"/>
        <end position="537"/>
    </location>
</feature>
<evidence type="ECO:0000256" key="5">
    <source>
        <dbReference type="SAM" id="MobiDB-lite"/>
    </source>
</evidence>
<evidence type="ECO:0000313" key="7">
    <source>
        <dbReference type="EMBL" id="CAD8900283.1"/>
    </source>
</evidence>
<dbReference type="InterPro" id="IPR006571">
    <property type="entry name" value="TLDc_dom"/>
</dbReference>
<proteinExistence type="inferred from homology"/>
<organism evidence="7">
    <name type="scientific">Corethron hystrix</name>
    <dbReference type="NCBI Taxonomy" id="216773"/>
    <lineage>
        <taxon>Eukaryota</taxon>
        <taxon>Sar</taxon>
        <taxon>Stramenopiles</taxon>
        <taxon>Ochrophyta</taxon>
        <taxon>Bacillariophyta</taxon>
        <taxon>Coscinodiscophyceae</taxon>
        <taxon>Corethrophycidae</taxon>
        <taxon>Corethrales</taxon>
        <taxon>Corethraceae</taxon>
        <taxon>Corethron</taxon>
    </lineage>
</organism>
<dbReference type="PANTHER" id="PTHR23354">
    <property type="entry name" value="NUCLEOLAR PROTEIN 7/ESTROGEN RECEPTOR COACTIVATOR-RELATED"/>
    <property type="match status" value="1"/>
</dbReference>
<name>A0A7S1G019_9STRA</name>
<dbReference type="PROSITE" id="PS51886">
    <property type="entry name" value="TLDC"/>
    <property type="match status" value="1"/>
</dbReference>
<accession>A0A7S1G019</accession>
<dbReference type="AlphaFoldDB" id="A0A7S1G019"/>
<feature type="domain" description="TLDc" evidence="6">
    <location>
        <begin position="662"/>
        <end position="856"/>
    </location>
</feature>
<feature type="compositionally biased region" description="Basic and acidic residues" evidence="5">
    <location>
        <begin position="539"/>
        <end position="553"/>
    </location>
</feature>
<gene>
    <name evidence="7" type="ORF">CHYS00102_LOCUS27500</name>
</gene>
<dbReference type="GO" id="GO:0005739">
    <property type="term" value="C:mitochondrion"/>
    <property type="evidence" value="ECO:0007669"/>
    <property type="project" value="UniProtKB-SubCell"/>
</dbReference>
<dbReference type="PANTHER" id="PTHR23354:SF62">
    <property type="entry name" value="MUSTARD, ISOFORM V"/>
    <property type="match status" value="1"/>
</dbReference>
<feature type="compositionally biased region" description="Basic and acidic residues" evidence="5">
    <location>
        <begin position="132"/>
        <end position="141"/>
    </location>
</feature>
<dbReference type="Pfam" id="PF07534">
    <property type="entry name" value="TLD"/>
    <property type="match status" value="1"/>
</dbReference>
<keyword evidence="3" id="KW-0496">Mitochondrion</keyword>
<comment type="subcellular location">
    <subcellularLocation>
        <location evidence="1">Mitochondrion</location>
    </subcellularLocation>
</comment>
<protein>
    <recommendedName>
        <fullName evidence="4">Oxidation resistance protein 1</fullName>
    </recommendedName>
</protein>
<feature type="region of interest" description="Disordered" evidence="5">
    <location>
        <begin position="525"/>
        <end position="553"/>
    </location>
</feature>
<evidence type="ECO:0000256" key="4">
    <source>
        <dbReference type="ARBA" id="ARBA00040604"/>
    </source>
</evidence>
<reference evidence="7" key="1">
    <citation type="submission" date="2021-01" db="EMBL/GenBank/DDBJ databases">
        <authorList>
            <person name="Corre E."/>
            <person name="Pelletier E."/>
            <person name="Niang G."/>
            <person name="Scheremetjew M."/>
            <person name="Finn R."/>
            <person name="Kale V."/>
            <person name="Holt S."/>
            <person name="Cochrane G."/>
            <person name="Meng A."/>
            <person name="Brown T."/>
            <person name="Cohen L."/>
        </authorList>
    </citation>
    <scope>NUCLEOTIDE SEQUENCE</scope>
    <source>
        <strain evidence="7">308</strain>
    </source>
</reference>